<dbReference type="HAMAP" id="MF_00523">
    <property type="entry name" value="LpxD"/>
    <property type="match status" value="1"/>
</dbReference>
<feature type="active site" description="Proton acceptor" evidence="7">
    <location>
        <position position="236"/>
    </location>
</feature>
<dbReference type="Pfam" id="PF25087">
    <property type="entry name" value="GMPPB_C"/>
    <property type="match status" value="1"/>
</dbReference>
<dbReference type="InterPro" id="IPR011004">
    <property type="entry name" value="Trimer_LpxA-like_sf"/>
</dbReference>
<proteinExistence type="inferred from homology"/>
<dbReference type="EMBL" id="JBHSPH010000010">
    <property type="protein sequence ID" value="MFC5864557.1"/>
    <property type="molecule type" value="Genomic_DNA"/>
</dbReference>
<keyword evidence="6 7" id="KW-0012">Acyltransferase</keyword>
<evidence type="ECO:0000256" key="4">
    <source>
        <dbReference type="ARBA" id="ARBA00022737"/>
    </source>
</evidence>
<dbReference type="Proteomes" id="UP001596091">
    <property type="component" value="Unassembled WGS sequence"/>
</dbReference>
<comment type="caution">
    <text evidence="11">The sequence shown here is derived from an EMBL/GenBank/DDBJ whole genome shotgun (WGS) entry which is preliminary data.</text>
</comment>
<dbReference type="Pfam" id="PF04613">
    <property type="entry name" value="LpxD"/>
    <property type="match status" value="1"/>
</dbReference>
<evidence type="ECO:0000256" key="1">
    <source>
        <dbReference type="ARBA" id="ARBA00022516"/>
    </source>
</evidence>
<keyword evidence="1 7" id="KW-0444">Lipid biosynthesis</keyword>
<dbReference type="CDD" id="cd03352">
    <property type="entry name" value="LbH_LpxD"/>
    <property type="match status" value="1"/>
</dbReference>
<name>A0ABW1ELD5_9BACT</name>
<dbReference type="EC" id="2.3.1.191" evidence="7"/>
<comment type="subunit">
    <text evidence="7">Homotrimer.</text>
</comment>
<evidence type="ECO:0000313" key="12">
    <source>
        <dbReference type="Proteomes" id="UP001596091"/>
    </source>
</evidence>
<protein>
    <recommendedName>
        <fullName evidence="7">UDP-3-O-acylglucosamine N-acyltransferase</fullName>
        <ecNumber evidence="7">2.3.1.191</ecNumber>
    </recommendedName>
</protein>
<dbReference type="Gene3D" id="2.160.10.10">
    <property type="entry name" value="Hexapeptide repeat proteins"/>
    <property type="match status" value="1"/>
</dbReference>
<dbReference type="InterPro" id="IPR020573">
    <property type="entry name" value="UDP_GlcNAc_AcTrfase_non-rep"/>
</dbReference>
<evidence type="ECO:0000256" key="3">
    <source>
        <dbReference type="ARBA" id="ARBA00022679"/>
    </source>
</evidence>
<keyword evidence="8" id="KW-0175">Coiled coil</keyword>
<evidence type="ECO:0000256" key="8">
    <source>
        <dbReference type="SAM" id="Coils"/>
    </source>
</evidence>
<keyword evidence="2 7" id="KW-0441">Lipid A biosynthesis</keyword>
<dbReference type="PANTHER" id="PTHR43378">
    <property type="entry name" value="UDP-3-O-ACYLGLUCOSAMINE N-ACYLTRANSFERASE"/>
    <property type="match status" value="1"/>
</dbReference>
<dbReference type="InterPro" id="IPR018357">
    <property type="entry name" value="Hexapep_transf_CS"/>
</dbReference>
<comment type="similarity">
    <text evidence="7">Belongs to the transferase hexapeptide repeat family. LpxD subfamily.</text>
</comment>
<dbReference type="Gene3D" id="3.40.1390.10">
    <property type="entry name" value="MurE/MurF, N-terminal domain"/>
    <property type="match status" value="1"/>
</dbReference>
<comment type="function">
    <text evidence="7">Catalyzes the N-acylation of UDP-3-O-acylglucosamine using 3-hydroxyacyl-ACP as the acyl donor. Is involved in the biosynthesis of lipid A, a phosphorylated glycolipid that anchors the lipopolysaccharide to the outer membrane of the cell.</text>
</comment>
<feature type="coiled-coil region" evidence="8">
    <location>
        <begin position="312"/>
        <end position="339"/>
    </location>
</feature>
<organism evidence="11 12">
    <name type="scientific">Acidicapsa dinghuensis</name>
    <dbReference type="NCBI Taxonomy" id="2218256"/>
    <lineage>
        <taxon>Bacteria</taxon>
        <taxon>Pseudomonadati</taxon>
        <taxon>Acidobacteriota</taxon>
        <taxon>Terriglobia</taxon>
        <taxon>Terriglobales</taxon>
        <taxon>Acidobacteriaceae</taxon>
        <taxon>Acidicapsa</taxon>
    </lineage>
</organism>
<gene>
    <name evidence="7 11" type="primary">lpxD</name>
    <name evidence="11" type="ORF">ACFPT7_19775</name>
</gene>
<evidence type="ECO:0000313" key="11">
    <source>
        <dbReference type="EMBL" id="MFC5864557.1"/>
    </source>
</evidence>
<keyword evidence="4 7" id="KW-0677">Repeat</keyword>
<accession>A0ABW1ELD5</accession>
<comment type="catalytic activity">
    <reaction evidence="7">
        <text>a UDP-3-O-[(3R)-3-hydroxyacyl]-alpha-D-glucosamine + a (3R)-hydroxyacyl-[ACP] = a UDP-2-N,3-O-bis[(3R)-3-hydroxyacyl]-alpha-D-glucosamine + holo-[ACP] + H(+)</text>
        <dbReference type="Rhea" id="RHEA:53836"/>
        <dbReference type="Rhea" id="RHEA-COMP:9685"/>
        <dbReference type="Rhea" id="RHEA-COMP:9945"/>
        <dbReference type="ChEBI" id="CHEBI:15378"/>
        <dbReference type="ChEBI" id="CHEBI:64479"/>
        <dbReference type="ChEBI" id="CHEBI:78827"/>
        <dbReference type="ChEBI" id="CHEBI:137740"/>
        <dbReference type="ChEBI" id="CHEBI:137748"/>
        <dbReference type="EC" id="2.3.1.191"/>
    </reaction>
</comment>
<comment type="pathway">
    <text evidence="7">Bacterial outer membrane biogenesis; LPS lipid A biosynthesis.</text>
</comment>
<dbReference type="GO" id="GO:0103118">
    <property type="term" value="F:UDP-3-O-[(3R)-3-hydroxyacyl]-glucosamine N-acyltransferase activity"/>
    <property type="evidence" value="ECO:0007669"/>
    <property type="project" value="UniProtKB-EC"/>
</dbReference>
<keyword evidence="12" id="KW-1185">Reference proteome</keyword>
<dbReference type="InterPro" id="IPR007691">
    <property type="entry name" value="LpxD"/>
</dbReference>
<dbReference type="NCBIfam" id="NF002060">
    <property type="entry name" value="PRK00892.1"/>
    <property type="match status" value="1"/>
</dbReference>
<dbReference type="NCBIfam" id="TIGR01853">
    <property type="entry name" value="lipid_A_lpxD"/>
    <property type="match status" value="1"/>
</dbReference>
<dbReference type="PANTHER" id="PTHR43378:SF2">
    <property type="entry name" value="UDP-3-O-ACYLGLUCOSAMINE N-ACYLTRANSFERASE 1, MITOCHONDRIAL-RELATED"/>
    <property type="match status" value="1"/>
</dbReference>
<dbReference type="SUPFAM" id="SSF51161">
    <property type="entry name" value="Trimeric LpxA-like enzymes"/>
    <property type="match status" value="1"/>
</dbReference>
<evidence type="ECO:0000259" key="10">
    <source>
        <dbReference type="Pfam" id="PF25087"/>
    </source>
</evidence>
<dbReference type="PROSITE" id="PS00101">
    <property type="entry name" value="HEXAPEP_TRANSFERASES"/>
    <property type="match status" value="1"/>
</dbReference>
<dbReference type="RefSeq" id="WP_263332986.1">
    <property type="nucleotide sequence ID" value="NZ_JAGSYH010000001.1"/>
</dbReference>
<sequence>MTLADLAVRLGAELRGDGDIEISGVRGIEEAGPSEITFIVNPKYAALVHKTQAAAVLVNPDFPEVSVSTLRLANPYLAFAQALGFFYQPPAYAPGIHPTAVVDSTAIVGQRAHIGAYAVIGPGARIGDDATILSHVVLYPGVTVGDHFFAHAHSVVREYCTLGDHVTLENGVVVGADGFGFAKDNHGRWQKIPQSGPVRIGSHVDVQANACIDRATVGETEIADGAKIDNLVQIGHGSKVGKDTLVCAQAGLAGSSVVGANAILAGQAGVAGHCTLGDGVILTAQSGVSHDVPAGKMLSGSPAFDNRTWLRAMAALERLPDMLRRINKLEKRLTSENTETVTSTPGKEAN</sequence>
<evidence type="ECO:0000256" key="2">
    <source>
        <dbReference type="ARBA" id="ARBA00022556"/>
    </source>
</evidence>
<dbReference type="InterPro" id="IPR056729">
    <property type="entry name" value="GMPPB_C"/>
</dbReference>
<reference evidence="12" key="1">
    <citation type="journal article" date="2019" name="Int. J. Syst. Evol. Microbiol.">
        <title>The Global Catalogue of Microorganisms (GCM) 10K type strain sequencing project: providing services to taxonomists for standard genome sequencing and annotation.</title>
        <authorList>
            <consortium name="The Broad Institute Genomics Platform"/>
            <consortium name="The Broad Institute Genome Sequencing Center for Infectious Disease"/>
            <person name="Wu L."/>
            <person name="Ma J."/>
        </authorList>
    </citation>
    <scope>NUCLEOTIDE SEQUENCE [LARGE SCALE GENOMIC DNA]</scope>
    <source>
        <strain evidence="12">JCM 4087</strain>
    </source>
</reference>
<keyword evidence="3 7" id="KW-0808">Transferase</keyword>
<evidence type="ECO:0000256" key="6">
    <source>
        <dbReference type="ARBA" id="ARBA00023315"/>
    </source>
</evidence>
<feature type="domain" description="Mannose-1-phosphate guanyltransferase C-terminal" evidence="10">
    <location>
        <begin position="98"/>
        <end position="177"/>
    </location>
</feature>
<feature type="domain" description="UDP-3-O-[3-hydroxymyristoyl] glucosamine N-acyltransferase non-repeat region" evidence="9">
    <location>
        <begin position="19"/>
        <end position="83"/>
    </location>
</feature>
<evidence type="ECO:0000256" key="5">
    <source>
        <dbReference type="ARBA" id="ARBA00023098"/>
    </source>
</evidence>
<keyword evidence="5 7" id="KW-0443">Lipid metabolism</keyword>
<evidence type="ECO:0000256" key="7">
    <source>
        <dbReference type="HAMAP-Rule" id="MF_00523"/>
    </source>
</evidence>
<evidence type="ECO:0000259" key="9">
    <source>
        <dbReference type="Pfam" id="PF04613"/>
    </source>
</evidence>